<dbReference type="Proteomes" id="UP000241848">
    <property type="component" value="Unassembled WGS sequence"/>
</dbReference>
<feature type="transmembrane region" description="Helical" evidence="1">
    <location>
        <begin position="54"/>
        <end position="74"/>
    </location>
</feature>
<keyword evidence="1" id="KW-0812">Transmembrane</keyword>
<name>A0A2T2WMP7_9FIRM</name>
<feature type="transmembrane region" description="Helical" evidence="1">
    <location>
        <begin position="31"/>
        <end position="48"/>
    </location>
</feature>
<accession>A0A2T2WMP7</accession>
<feature type="transmembrane region" description="Helical" evidence="1">
    <location>
        <begin position="95"/>
        <end position="113"/>
    </location>
</feature>
<feature type="transmembrane region" description="Helical" evidence="1">
    <location>
        <begin position="144"/>
        <end position="166"/>
    </location>
</feature>
<evidence type="ECO:0000256" key="1">
    <source>
        <dbReference type="SAM" id="Phobius"/>
    </source>
</evidence>
<keyword evidence="1" id="KW-0472">Membrane</keyword>
<feature type="transmembrane region" description="Helical" evidence="1">
    <location>
        <begin position="6"/>
        <end position="24"/>
    </location>
</feature>
<gene>
    <name evidence="2" type="ORF">C7B45_02930</name>
</gene>
<feature type="transmembrane region" description="Helical" evidence="1">
    <location>
        <begin position="172"/>
        <end position="189"/>
    </location>
</feature>
<protein>
    <submittedName>
        <fullName evidence="2">Uncharacterized protein</fullName>
    </submittedName>
</protein>
<proteinExistence type="predicted"/>
<dbReference type="EMBL" id="PXYV01000005">
    <property type="protein sequence ID" value="PSR23508.1"/>
    <property type="molecule type" value="Genomic_DNA"/>
</dbReference>
<keyword evidence="1" id="KW-1133">Transmembrane helix</keyword>
<reference evidence="2 3" key="1">
    <citation type="journal article" date="2014" name="BMC Genomics">
        <title>Comparison of environmental and isolate Sulfobacillus genomes reveals diverse carbon, sulfur, nitrogen, and hydrogen metabolisms.</title>
        <authorList>
            <person name="Justice N.B."/>
            <person name="Norman A."/>
            <person name="Brown C.T."/>
            <person name="Singh A."/>
            <person name="Thomas B.C."/>
            <person name="Banfield J.F."/>
        </authorList>
    </citation>
    <scope>NUCLEOTIDE SEQUENCE [LARGE SCALE GENOMIC DNA]</scope>
    <source>
        <strain evidence="2">AMDSBA3</strain>
    </source>
</reference>
<sequence>MSILGEAAAALLWLATVGIMVVKTPRSVTTFYRLQALAGAGIAVVLAVHGHRTLLWVTVGLTVIVRMALIPEIVRRGLITSRGVYSAKTPIGAGGLLMYVLVLSAAGILLGRMGMPNPTLAGLVFAAMFVSCLQLSARYEVWSMLWALLSLDTIVDVGVVMFGRAIPASVDVGFYAVSVSLALVLALVAHRIQEVHSTLDVRNLEELIG</sequence>
<comment type="caution">
    <text evidence="2">The sequence shown here is derived from an EMBL/GenBank/DDBJ whole genome shotgun (WGS) entry which is preliminary data.</text>
</comment>
<dbReference type="AlphaFoldDB" id="A0A2T2WMP7"/>
<organism evidence="2 3">
    <name type="scientific">Sulfobacillus acidophilus</name>
    <dbReference type="NCBI Taxonomy" id="53633"/>
    <lineage>
        <taxon>Bacteria</taxon>
        <taxon>Bacillati</taxon>
        <taxon>Bacillota</taxon>
        <taxon>Clostridia</taxon>
        <taxon>Eubacteriales</taxon>
        <taxon>Clostridiales Family XVII. Incertae Sedis</taxon>
        <taxon>Sulfobacillus</taxon>
    </lineage>
</organism>
<evidence type="ECO:0000313" key="3">
    <source>
        <dbReference type="Proteomes" id="UP000241848"/>
    </source>
</evidence>
<evidence type="ECO:0000313" key="2">
    <source>
        <dbReference type="EMBL" id="PSR23508.1"/>
    </source>
</evidence>
<feature type="transmembrane region" description="Helical" evidence="1">
    <location>
        <begin position="119"/>
        <end position="137"/>
    </location>
</feature>